<dbReference type="EMBL" id="ML979135">
    <property type="protein sequence ID" value="KAF1916022.1"/>
    <property type="molecule type" value="Genomic_DNA"/>
</dbReference>
<gene>
    <name evidence="1" type="ORF">BDU57DRAFT_538363</name>
</gene>
<reference evidence="1" key="1">
    <citation type="journal article" date="2020" name="Stud. Mycol.">
        <title>101 Dothideomycetes genomes: a test case for predicting lifestyles and emergence of pathogens.</title>
        <authorList>
            <person name="Haridas S."/>
            <person name="Albert R."/>
            <person name="Binder M."/>
            <person name="Bloem J."/>
            <person name="Labutti K."/>
            <person name="Salamov A."/>
            <person name="Andreopoulos B."/>
            <person name="Baker S."/>
            <person name="Barry K."/>
            <person name="Bills G."/>
            <person name="Bluhm B."/>
            <person name="Cannon C."/>
            <person name="Castanera R."/>
            <person name="Culley D."/>
            <person name="Daum C."/>
            <person name="Ezra D."/>
            <person name="Gonzalez J."/>
            <person name="Henrissat B."/>
            <person name="Kuo A."/>
            <person name="Liang C."/>
            <person name="Lipzen A."/>
            <person name="Lutzoni F."/>
            <person name="Magnuson J."/>
            <person name="Mondo S."/>
            <person name="Nolan M."/>
            <person name="Ohm R."/>
            <person name="Pangilinan J."/>
            <person name="Park H.-J."/>
            <person name="Ramirez L."/>
            <person name="Alfaro M."/>
            <person name="Sun H."/>
            <person name="Tritt A."/>
            <person name="Yoshinaga Y."/>
            <person name="Zwiers L.-H."/>
            <person name="Turgeon B."/>
            <person name="Goodwin S."/>
            <person name="Spatafora J."/>
            <person name="Crous P."/>
            <person name="Grigoriev I."/>
        </authorList>
    </citation>
    <scope>NUCLEOTIDE SEQUENCE</scope>
    <source>
        <strain evidence="1">HMLAC05119</strain>
    </source>
</reference>
<dbReference type="Proteomes" id="UP000800096">
    <property type="component" value="Unassembled WGS sequence"/>
</dbReference>
<dbReference type="PANTHER" id="PTHR42085:SF1">
    <property type="entry name" value="F-BOX DOMAIN-CONTAINING PROTEIN"/>
    <property type="match status" value="1"/>
</dbReference>
<name>A0A6A5QKX3_AMPQU</name>
<dbReference type="PANTHER" id="PTHR42085">
    <property type="entry name" value="F-BOX DOMAIN-CONTAINING PROTEIN"/>
    <property type="match status" value="1"/>
</dbReference>
<accession>A0A6A5QKX3</accession>
<organism evidence="1 2">
    <name type="scientific">Ampelomyces quisqualis</name>
    <name type="common">Powdery mildew agent</name>
    <dbReference type="NCBI Taxonomy" id="50730"/>
    <lineage>
        <taxon>Eukaryota</taxon>
        <taxon>Fungi</taxon>
        <taxon>Dikarya</taxon>
        <taxon>Ascomycota</taxon>
        <taxon>Pezizomycotina</taxon>
        <taxon>Dothideomycetes</taxon>
        <taxon>Pleosporomycetidae</taxon>
        <taxon>Pleosporales</taxon>
        <taxon>Pleosporineae</taxon>
        <taxon>Phaeosphaeriaceae</taxon>
        <taxon>Ampelomyces</taxon>
    </lineage>
</organism>
<sequence length="134" mass="15448">MSNAFNLLQLPPELRNTIYEMALTFDKSLHLLLDVISGSKWSRLLTHPHISSRLGPTEFNQLKYVNKQLYSEVALLELKFSDLVAIISDDNHPAEVFMQWLSVLHPRKLAWIKTVTLANYSTLYKLVPQRLSPD</sequence>
<keyword evidence="2" id="KW-1185">Reference proteome</keyword>
<evidence type="ECO:0008006" key="3">
    <source>
        <dbReference type="Google" id="ProtNLM"/>
    </source>
</evidence>
<proteinExistence type="predicted"/>
<protein>
    <recommendedName>
        <fullName evidence="3">F-box domain-containing protein</fullName>
    </recommendedName>
</protein>
<dbReference type="OrthoDB" id="4790878at2759"/>
<evidence type="ECO:0000313" key="1">
    <source>
        <dbReference type="EMBL" id="KAF1916022.1"/>
    </source>
</evidence>
<dbReference type="AlphaFoldDB" id="A0A6A5QKX3"/>
<evidence type="ECO:0000313" key="2">
    <source>
        <dbReference type="Proteomes" id="UP000800096"/>
    </source>
</evidence>
<dbReference type="InterPro" id="IPR038883">
    <property type="entry name" value="AN11006-like"/>
</dbReference>